<evidence type="ECO:0000313" key="1">
    <source>
        <dbReference type="EMBL" id="GKV22109.1"/>
    </source>
</evidence>
<name>A0AAV5KC17_9ROSI</name>
<organism evidence="1 2">
    <name type="scientific">Rubroshorea leprosula</name>
    <dbReference type="NCBI Taxonomy" id="152421"/>
    <lineage>
        <taxon>Eukaryota</taxon>
        <taxon>Viridiplantae</taxon>
        <taxon>Streptophyta</taxon>
        <taxon>Embryophyta</taxon>
        <taxon>Tracheophyta</taxon>
        <taxon>Spermatophyta</taxon>
        <taxon>Magnoliopsida</taxon>
        <taxon>eudicotyledons</taxon>
        <taxon>Gunneridae</taxon>
        <taxon>Pentapetalae</taxon>
        <taxon>rosids</taxon>
        <taxon>malvids</taxon>
        <taxon>Malvales</taxon>
        <taxon>Dipterocarpaceae</taxon>
        <taxon>Rubroshorea</taxon>
    </lineage>
</organism>
<dbReference type="EMBL" id="BPVZ01000059">
    <property type="protein sequence ID" value="GKV22109.1"/>
    <property type="molecule type" value="Genomic_DNA"/>
</dbReference>
<evidence type="ECO:0000313" key="2">
    <source>
        <dbReference type="Proteomes" id="UP001054252"/>
    </source>
</evidence>
<accession>A0AAV5KC17</accession>
<dbReference type="AlphaFoldDB" id="A0AAV5KC17"/>
<keyword evidence="2" id="KW-1185">Reference proteome</keyword>
<gene>
    <name evidence="1" type="ORF">SLEP1_g32005</name>
</gene>
<sequence>MKQREEIRVKSSKFAGIVDHQCACERRKEQRNTCNL</sequence>
<dbReference type="Proteomes" id="UP001054252">
    <property type="component" value="Unassembled WGS sequence"/>
</dbReference>
<protein>
    <submittedName>
        <fullName evidence="1">Uncharacterized protein</fullName>
    </submittedName>
</protein>
<proteinExistence type="predicted"/>
<comment type="caution">
    <text evidence="1">The sequence shown here is derived from an EMBL/GenBank/DDBJ whole genome shotgun (WGS) entry which is preliminary data.</text>
</comment>
<reference evidence="1 2" key="1">
    <citation type="journal article" date="2021" name="Commun. Biol.">
        <title>The genome of Shorea leprosula (Dipterocarpaceae) highlights the ecological relevance of drought in aseasonal tropical rainforests.</title>
        <authorList>
            <person name="Ng K.K.S."/>
            <person name="Kobayashi M.J."/>
            <person name="Fawcett J.A."/>
            <person name="Hatakeyama M."/>
            <person name="Paape T."/>
            <person name="Ng C.H."/>
            <person name="Ang C.C."/>
            <person name="Tnah L.H."/>
            <person name="Lee C.T."/>
            <person name="Nishiyama T."/>
            <person name="Sese J."/>
            <person name="O'Brien M.J."/>
            <person name="Copetti D."/>
            <person name="Mohd Noor M.I."/>
            <person name="Ong R.C."/>
            <person name="Putra M."/>
            <person name="Sireger I.Z."/>
            <person name="Indrioko S."/>
            <person name="Kosugi Y."/>
            <person name="Izuno A."/>
            <person name="Isagi Y."/>
            <person name="Lee S.L."/>
            <person name="Shimizu K.K."/>
        </authorList>
    </citation>
    <scope>NUCLEOTIDE SEQUENCE [LARGE SCALE GENOMIC DNA]</scope>
    <source>
        <strain evidence="1">214</strain>
    </source>
</reference>